<dbReference type="EMBL" id="QZWH01000051">
    <property type="protein sequence ID" value="RJT19202.1"/>
    <property type="molecule type" value="Genomic_DNA"/>
</dbReference>
<dbReference type="AlphaFoldDB" id="A0A3A5JN25"/>
<keyword evidence="2" id="KW-1185">Reference proteome</keyword>
<protein>
    <submittedName>
        <fullName evidence="1">Uncharacterized protein</fullName>
    </submittedName>
</protein>
<evidence type="ECO:0000313" key="1">
    <source>
        <dbReference type="EMBL" id="RJT19202.1"/>
    </source>
</evidence>
<evidence type="ECO:0000313" key="2">
    <source>
        <dbReference type="Proteomes" id="UP000276295"/>
    </source>
</evidence>
<comment type="caution">
    <text evidence="1">The sequence shown here is derived from an EMBL/GenBank/DDBJ whole genome shotgun (WGS) entry which is preliminary data.</text>
</comment>
<accession>A0A3A5JN25</accession>
<sequence>MNLFYVKIIVMFFALMSFVTSVSASEDMVLQKYLYGLRQFSQVKGERYLPAVIELLPYTDLKEDGGDIKIYPYYEMGEYENKMEQNKHQVDIHLTIQQKSSSTFATVSFYNRSMQAYFVHRSRLVQEEEQSLCGDSFSIATEGISLVYLGWRCQFEDEDNDEKPDWVEISPGKNFSYTVKLNDAYLFPPGKRRYNIGTLEFFMANDTFFYEKRIFNQIFSILNWKFENCEINKYSYFFKKINELCKFTTPWNKDTAEGLLRKFSYYGLSTDSYFEARSNQVIIEIDGDKLTSPYDMGTTRFSN</sequence>
<dbReference type="Gene3D" id="2.60.40.2970">
    <property type="match status" value="1"/>
</dbReference>
<reference evidence="1 2" key="1">
    <citation type="submission" date="2018-09" db="EMBL/GenBank/DDBJ databases">
        <title>Draft genome sequence of Buttiauxella izardii CCUG 35510T.</title>
        <authorList>
            <person name="Salva-Serra F."/>
            <person name="Marathe N."/>
            <person name="Moore E."/>
            <person name="Stadler-Svensson L."/>
            <person name="Engstrom-Jakobsson H."/>
        </authorList>
    </citation>
    <scope>NUCLEOTIDE SEQUENCE [LARGE SCALE GENOMIC DNA]</scope>
    <source>
        <strain evidence="1 2">CCUG 35510</strain>
    </source>
</reference>
<dbReference type="RefSeq" id="WP_120066292.1">
    <property type="nucleotide sequence ID" value="NZ_QZWH01000051.1"/>
</dbReference>
<gene>
    <name evidence="1" type="ORF">D6029_19130</name>
</gene>
<name>A0A3A5JN25_9ENTR</name>
<dbReference type="OrthoDB" id="6630695at2"/>
<dbReference type="Proteomes" id="UP000276295">
    <property type="component" value="Unassembled WGS sequence"/>
</dbReference>
<organism evidence="1 2">
    <name type="scientific">Buttiauxella izardii</name>
    <dbReference type="NCBI Taxonomy" id="82991"/>
    <lineage>
        <taxon>Bacteria</taxon>
        <taxon>Pseudomonadati</taxon>
        <taxon>Pseudomonadota</taxon>
        <taxon>Gammaproteobacteria</taxon>
        <taxon>Enterobacterales</taxon>
        <taxon>Enterobacteriaceae</taxon>
        <taxon>Buttiauxella</taxon>
    </lineage>
</organism>
<proteinExistence type="predicted"/>